<dbReference type="InterPro" id="IPR050834">
    <property type="entry name" value="Glycosyltransf_2"/>
</dbReference>
<proteinExistence type="inferred from homology"/>
<sequence length="288" mass="33020">MGITIGLPFYNAEDYLELSIKSVFAQTFTDWELILMDDGSTDRSLEIAKSINDPRVKVYSDGKNKKLAARLNEIVGLAKYEYLARMDADDLMSTTRLEKQYNLLKNNPGLDLISTGTVSIANDLTYLGARGADVSNISFIDLLLKRSSPLHASILSRTAWFKRNSYNESLKIAQDYDLWLRASKKNDFKLKIISDLLYYYREENNATSKKVLAAYKNERVMYKKYAGNAFYILWLKSKLKSLMVLAITLLNKEDILLKRRSHNSINSTDRDSYLAEVELIKKTKLPTF</sequence>
<evidence type="ECO:0000259" key="4">
    <source>
        <dbReference type="Pfam" id="PF00535"/>
    </source>
</evidence>
<keyword evidence="6" id="KW-1185">Reference proteome</keyword>
<dbReference type="Pfam" id="PF00535">
    <property type="entry name" value="Glycos_transf_2"/>
    <property type="match status" value="1"/>
</dbReference>
<evidence type="ECO:0000256" key="3">
    <source>
        <dbReference type="ARBA" id="ARBA00022679"/>
    </source>
</evidence>
<dbReference type="PANTHER" id="PTHR43685:SF5">
    <property type="entry name" value="GLYCOSYLTRANSFERASE EPSE-RELATED"/>
    <property type="match status" value="1"/>
</dbReference>
<dbReference type="EMBL" id="JBHTLJ010000002">
    <property type="protein sequence ID" value="MFD1162236.1"/>
    <property type="molecule type" value="Genomic_DNA"/>
</dbReference>
<dbReference type="CDD" id="cd00761">
    <property type="entry name" value="Glyco_tranf_GTA_type"/>
    <property type="match status" value="1"/>
</dbReference>
<keyword evidence="2" id="KW-0328">Glycosyltransferase</keyword>
<dbReference type="InterPro" id="IPR029044">
    <property type="entry name" value="Nucleotide-diphossugar_trans"/>
</dbReference>
<dbReference type="InterPro" id="IPR001173">
    <property type="entry name" value="Glyco_trans_2-like"/>
</dbReference>
<feature type="domain" description="Glycosyltransferase 2-like" evidence="4">
    <location>
        <begin position="5"/>
        <end position="126"/>
    </location>
</feature>
<reference evidence="6" key="1">
    <citation type="journal article" date="2019" name="Int. J. Syst. Evol. Microbiol.">
        <title>The Global Catalogue of Microorganisms (GCM) 10K type strain sequencing project: providing services to taxonomists for standard genome sequencing and annotation.</title>
        <authorList>
            <consortium name="The Broad Institute Genomics Platform"/>
            <consortium name="The Broad Institute Genome Sequencing Center for Infectious Disease"/>
            <person name="Wu L."/>
            <person name="Ma J."/>
        </authorList>
    </citation>
    <scope>NUCLEOTIDE SEQUENCE [LARGE SCALE GENOMIC DNA]</scope>
    <source>
        <strain evidence="6">CCUG 63246</strain>
    </source>
</reference>
<protein>
    <submittedName>
        <fullName evidence="5">Glycosyltransferase family 2 protein</fullName>
    </submittedName>
</protein>
<evidence type="ECO:0000313" key="6">
    <source>
        <dbReference type="Proteomes" id="UP001597163"/>
    </source>
</evidence>
<name>A0ABW3RB78_9FLAO</name>
<gene>
    <name evidence="5" type="ORF">ACFQ2E_07395</name>
</gene>
<evidence type="ECO:0000313" key="5">
    <source>
        <dbReference type="EMBL" id="MFD1162236.1"/>
    </source>
</evidence>
<evidence type="ECO:0000256" key="1">
    <source>
        <dbReference type="ARBA" id="ARBA00006739"/>
    </source>
</evidence>
<comment type="similarity">
    <text evidence="1">Belongs to the glycosyltransferase 2 family.</text>
</comment>
<organism evidence="5 6">
    <name type="scientific">Hwangdonia seohaensis</name>
    <dbReference type="NCBI Taxonomy" id="1240727"/>
    <lineage>
        <taxon>Bacteria</taxon>
        <taxon>Pseudomonadati</taxon>
        <taxon>Bacteroidota</taxon>
        <taxon>Flavobacteriia</taxon>
        <taxon>Flavobacteriales</taxon>
        <taxon>Flavobacteriaceae</taxon>
        <taxon>Hwangdonia</taxon>
    </lineage>
</organism>
<accession>A0ABW3RB78</accession>
<evidence type="ECO:0000256" key="2">
    <source>
        <dbReference type="ARBA" id="ARBA00022676"/>
    </source>
</evidence>
<keyword evidence="3" id="KW-0808">Transferase</keyword>
<dbReference type="RefSeq" id="WP_311938398.1">
    <property type="nucleotide sequence ID" value="NZ_JAVSCK010000002.1"/>
</dbReference>
<dbReference type="SUPFAM" id="SSF53448">
    <property type="entry name" value="Nucleotide-diphospho-sugar transferases"/>
    <property type="match status" value="1"/>
</dbReference>
<comment type="caution">
    <text evidence="5">The sequence shown here is derived from an EMBL/GenBank/DDBJ whole genome shotgun (WGS) entry which is preliminary data.</text>
</comment>
<dbReference type="Gene3D" id="3.90.550.10">
    <property type="entry name" value="Spore Coat Polysaccharide Biosynthesis Protein SpsA, Chain A"/>
    <property type="match status" value="1"/>
</dbReference>
<dbReference type="PANTHER" id="PTHR43685">
    <property type="entry name" value="GLYCOSYLTRANSFERASE"/>
    <property type="match status" value="1"/>
</dbReference>
<dbReference type="Proteomes" id="UP001597163">
    <property type="component" value="Unassembled WGS sequence"/>
</dbReference>